<gene>
    <name evidence="1" type="ORF">HPB49_007894</name>
</gene>
<organism evidence="1 2">
    <name type="scientific">Dermacentor silvarum</name>
    <name type="common">Tick</name>
    <dbReference type="NCBI Taxonomy" id="543639"/>
    <lineage>
        <taxon>Eukaryota</taxon>
        <taxon>Metazoa</taxon>
        <taxon>Ecdysozoa</taxon>
        <taxon>Arthropoda</taxon>
        <taxon>Chelicerata</taxon>
        <taxon>Arachnida</taxon>
        <taxon>Acari</taxon>
        <taxon>Parasitiformes</taxon>
        <taxon>Ixodida</taxon>
        <taxon>Ixodoidea</taxon>
        <taxon>Ixodidae</taxon>
        <taxon>Rhipicephalinae</taxon>
        <taxon>Dermacentor</taxon>
    </lineage>
</organism>
<evidence type="ECO:0000313" key="1">
    <source>
        <dbReference type="EMBL" id="KAH7979044.1"/>
    </source>
</evidence>
<dbReference type="EMBL" id="CM023470">
    <property type="protein sequence ID" value="KAH7979044.1"/>
    <property type="molecule type" value="Genomic_DNA"/>
</dbReference>
<protein>
    <submittedName>
        <fullName evidence="1">Uncharacterized protein</fullName>
    </submittedName>
</protein>
<keyword evidence="2" id="KW-1185">Reference proteome</keyword>
<sequence>MGSACSVRKSGKRASTTADSATGVPYLTERLEQHRGGINCLALSEDHSLLVSGSEDGRVLLWSSQSTPVELLGTLSGHAGYVTHCTVHGNFVLTGSADGTLRKWSIVDAKCVHVFVGHGARVNRVLCTGDLVLSTSHDKTARAWRFNADLDEQEMEEQRLLRQVASSGRSSPRSTATKKRSDSQASTVQKDPEGDDTSTSSGFSEGADSRSQTHTVDDRITVFRVRNNDTCSMCSL</sequence>
<name>A0ACB8DXH9_DERSI</name>
<dbReference type="Proteomes" id="UP000821865">
    <property type="component" value="Chromosome 1"/>
</dbReference>
<evidence type="ECO:0000313" key="2">
    <source>
        <dbReference type="Proteomes" id="UP000821865"/>
    </source>
</evidence>
<reference evidence="1" key="1">
    <citation type="submission" date="2020-05" db="EMBL/GenBank/DDBJ databases">
        <title>Large-scale comparative analyses of tick genomes elucidate their genetic diversity and vector capacities.</title>
        <authorList>
            <person name="Jia N."/>
            <person name="Wang J."/>
            <person name="Shi W."/>
            <person name="Du L."/>
            <person name="Sun Y."/>
            <person name="Zhan W."/>
            <person name="Jiang J."/>
            <person name="Wang Q."/>
            <person name="Zhang B."/>
            <person name="Ji P."/>
            <person name="Sakyi L.B."/>
            <person name="Cui X."/>
            <person name="Yuan T."/>
            <person name="Jiang B."/>
            <person name="Yang W."/>
            <person name="Lam T.T.-Y."/>
            <person name="Chang Q."/>
            <person name="Ding S."/>
            <person name="Wang X."/>
            <person name="Zhu J."/>
            <person name="Ruan X."/>
            <person name="Zhao L."/>
            <person name="Wei J."/>
            <person name="Que T."/>
            <person name="Du C."/>
            <person name="Cheng J."/>
            <person name="Dai P."/>
            <person name="Han X."/>
            <person name="Huang E."/>
            <person name="Gao Y."/>
            <person name="Liu J."/>
            <person name="Shao H."/>
            <person name="Ye R."/>
            <person name="Li L."/>
            <person name="Wei W."/>
            <person name="Wang X."/>
            <person name="Wang C."/>
            <person name="Yang T."/>
            <person name="Huo Q."/>
            <person name="Li W."/>
            <person name="Guo W."/>
            <person name="Chen H."/>
            <person name="Zhou L."/>
            <person name="Ni X."/>
            <person name="Tian J."/>
            <person name="Zhou Y."/>
            <person name="Sheng Y."/>
            <person name="Liu T."/>
            <person name="Pan Y."/>
            <person name="Xia L."/>
            <person name="Li J."/>
            <person name="Zhao F."/>
            <person name="Cao W."/>
        </authorList>
    </citation>
    <scope>NUCLEOTIDE SEQUENCE</scope>
    <source>
        <strain evidence="1">Dsil-2018</strain>
    </source>
</reference>
<comment type="caution">
    <text evidence="1">The sequence shown here is derived from an EMBL/GenBank/DDBJ whole genome shotgun (WGS) entry which is preliminary data.</text>
</comment>
<proteinExistence type="predicted"/>
<accession>A0ACB8DXH9</accession>